<feature type="region of interest" description="Disordered" evidence="1">
    <location>
        <begin position="1"/>
        <end position="48"/>
    </location>
</feature>
<keyword evidence="3" id="KW-1185">Reference proteome</keyword>
<reference evidence="2 3" key="1">
    <citation type="submission" date="2014-02" db="EMBL/GenBank/DDBJ databases">
        <title>The genome sequence of Colletotrichum salicis CBS 607.94.</title>
        <authorList>
            <person name="Baroncelli R."/>
            <person name="Thon M.R."/>
        </authorList>
    </citation>
    <scope>NUCLEOTIDE SEQUENCE [LARGE SCALE GENOMIC DNA]</scope>
    <source>
        <strain evidence="2 3">CBS 607.94</strain>
    </source>
</reference>
<dbReference type="AlphaFoldDB" id="A0A135UMS9"/>
<accession>A0A135UMS9</accession>
<comment type="caution">
    <text evidence="2">The sequence shown here is derived from an EMBL/GenBank/DDBJ whole genome shotgun (WGS) entry which is preliminary data.</text>
</comment>
<evidence type="ECO:0000256" key="1">
    <source>
        <dbReference type="SAM" id="MobiDB-lite"/>
    </source>
</evidence>
<sequence>MIDKHPIFGVSTENPQEPQPPTRLQDEVDYSTPDSLRGRPHVPTHETKFQSCPQNLTHHLHVFWLPDDKHIFSPASDALNNRLRRRIAEPWVIDMIMDGPMLLAAARAPARTTLGQVGTITFTPFRRSESSAGQMPEDHEHDSRLTRPTNQQIRLLEMM</sequence>
<evidence type="ECO:0000313" key="3">
    <source>
        <dbReference type="Proteomes" id="UP000070121"/>
    </source>
</evidence>
<dbReference type="Proteomes" id="UP000070121">
    <property type="component" value="Unassembled WGS sequence"/>
</dbReference>
<feature type="region of interest" description="Disordered" evidence="1">
    <location>
        <begin position="127"/>
        <end position="151"/>
    </location>
</feature>
<name>A0A135UMS9_9PEZI</name>
<evidence type="ECO:0000313" key="2">
    <source>
        <dbReference type="EMBL" id="KXH61700.1"/>
    </source>
</evidence>
<gene>
    <name evidence="2" type="ORF">CSAL01_13302</name>
</gene>
<proteinExistence type="predicted"/>
<dbReference type="EMBL" id="JFFI01001257">
    <property type="protein sequence ID" value="KXH61700.1"/>
    <property type="molecule type" value="Genomic_DNA"/>
</dbReference>
<protein>
    <submittedName>
        <fullName evidence="2">Uncharacterized protein</fullName>
    </submittedName>
</protein>
<organism evidence="2 3">
    <name type="scientific">Colletotrichum salicis</name>
    <dbReference type="NCBI Taxonomy" id="1209931"/>
    <lineage>
        <taxon>Eukaryota</taxon>
        <taxon>Fungi</taxon>
        <taxon>Dikarya</taxon>
        <taxon>Ascomycota</taxon>
        <taxon>Pezizomycotina</taxon>
        <taxon>Sordariomycetes</taxon>
        <taxon>Hypocreomycetidae</taxon>
        <taxon>Glomerellales</taxon>
        <taxon>Glomerellaceae</taxon>
        <taxon>Colletotrichum</taxon>
        <taxon>Colletotrichum acutatum species complex</taxon>
    </lineage>
</organism>
<feature type="compositionally biased region" description="Basic and acidic residues" evidence="1">
    <location>
        <begin position="136"/>
        <end position="145"/>
    </location>
</feature>